<name>A0A9E4K554_9GAMM</name>
<dbReference type="Gene3D" id="3.30.70.1290">
    <property type="entry name" value="Transposase IS200-like"/>
    <property type="match status" value="1"/>
</dbReference>
<dbReference type="GO" id="GO:0006313">
    <property type="term" value="P:DNA transposition"/>
    <property type="evidence" value="ECO:0007669"/>
    <property type="project" value="InterPro"/>
</dbReference>
<protein>
    <submittedName>
        <fullName evidence="2">Transposase</fullName>
    </submittedName>
</protein>
<dbReference type="PANTHER" id="PTHR34322:SF2">
    <property type="entry name" value="TRANSPOSASE IS200-LIKE DOMAIN-CONTAINING PROTEIN"/>
    <property type="match status" value="1"/>
</dbReference>
<accession>A0A9E4K554</accession>
<feature type="domain" description="Transposase IS200-like" evidence="1">
    <location>
        <begin position="1"/>
        <end position="84"/>
    </location>
</feature>
<dbReference type="PANTHER" id="PTHR34322">
    <property type="entry name" value="TRANSPOSASE, Y1_TNP DOMAIN-CONTAINING"/>
    <property type="match status" value="1"/>
</dbReference>
<evidence type="ECO:0000313" key="2">
    <source>
        <dbReference type="EMBL" id="MCG7938966.1"/>
    </source>
</evidence>
<reference evidence="2" key="1">
    <citation type="journal article" date="2021" name="Proc. Natl. Acad. Sci. U.S.A.">
        <title>Global biogeography of chemosynthetic symbionts reveals both localized and globally distributed symbiont groups. .</title>
        <authorList>
            <person name="Osvatic J.T."/>
            <person name="Wilkins L.G.E."/>
            <person name="Leibrecht L."/>
            <person name="Leray M."/>
            <person name="Zauner S."/>
            <person name="Polzin J."/>
            <person name="Camacho Y."/>
            <person name="Gros O."/>
            <person name="van Gils J.A."/>
            <person name="Eisen J.A."/>
            <person name="Petersen J.M."/>
            <person name="Yuen B."/>
        </authorList>
    </citation>
    <scope>NUCLEOTIDE SEQUENCE</scope>
    <source>
        <strain evidence="2">MAGL173</strain>
    </source>
</reference>
<gene>
    <name evidence="2" type="ORF">JAZ04_08945</name>
</gene>
<proteinExistence type="predicted"/>
<dbReference type="AlphaFoldDB" id="A0A9E4K554"/>
<dbReference type="InterPro" id="IPR036515">
    <property type="entry name" value="Transposase_17_sf"/>
</dbReference>
<dbReference type="Pfam" id="PF01797">
    <property type="entry name" value="Y1_Tnp"/>
    <property type="match status" value="1"/>
</dbReference>
<organism evidence="2 3">
    <name type="scientific">Candidatus Thiodiazotropha lotti</name>
    <dbReference type="NCBI Taxonomy" id="2792787"/>
    <lineage>
        <taxon>Bacteria</taxon>
        <taxon>Pseudomonadati</taxon>
        <taxon>Pseudomonadota</taxon>
        <taxon>Gammaproteobacteria</taxon>
        <taxon>Chromatiales</taxon>
        <taxon>Sedimenticolaceae</taxon>
        <taxon>Candidatus Thiodiazotropha</taxon>
    </lineage>
</organism>
<dbReference type="EMBL" id="JAEPDI010000004">
    <property type="protein sequence ID" value="MCG7938966.1"/>
    <property type="molecule type" value="Genomic_DNA"/>
</dbReference>
<evidence type="ECO:0000259" key="1">
    <source>
        <dbReference type="SMART" id="SM01321"/>
    </source>
</evidence>
<dbReference type="GO" id="GO:0003677">
    <property type="term" value="F:DNA binding"/>
    <property type="evidence" value="ECO:0007669"/>
    <property type="project" value="InterPro"/>
</dbReference>
<comment type="caution">
    <text evidence="2">The sequence shown here is derived from an EMBL/GenBank/DDBJ whole genome shotgun (WGS) entry which is preliminary data.</text>
</comment>
<evidence type="ECO:0000313" key="3">
    <source>
        <dbReference type="Proteomes" id="UP000886687"/>
    </source>
</evidence>
<dbReference type="InterPro" id="IPR002686">
    <property type="entry name" value="Transposase_17"/>
</dbReference>
<dbReference type="Proteomes" id="UP000886687">
    <property type="component" value="Unassembled WGS sequence"/>
</dbReference>
<dbReference type="SMART" id="SM01321">
    <property type="entry name" value="Y1_Tnp"/>
    <property type="match status" value="1"/>
</dbReference>
<sequence>MIQRGNSRQPVFFESDDYQAYLGCLKEGANKHGCAIHTYSLMTNHLHLLLTPESSEAISKIMQFIGRHYVPHINNTYSRSGTLR</sequence>
<dbReference type="SUPFAM" id="SSF143422">
    <property type="entry name" value="Transposase IS200-like"/>
    <property type="match status" value="1"/>
</dbReference>
<dbReference type="GO" id="GO:0004803">
    <property type="term" value="F:transposase activity"/>
    <property type="evidence" value="ECO:0007669"/>
    <property type="project" value="InterPro"/>
</dbReference>